<keyword evidence="7 13" id="KW-0808">Transferase</keyword>
<keyword evidence="9 13" id="KW-0694">RNA-binding</keyword>
<dbReference type="InterPro" id="IPR029063">
    <property type="entry name" value="SAM-dependent_MTases_sf"/>
</dbReference>
<comment type="catalytic activity">
    <reaction evidence="12">
        <text>cytidine(967) in 16S rRNA + S-adenosyl-L-methionine = 5-methylcytidine(967) in 16S rRNA + S-adenosyl-L-homocysteine + H(+)</text>
        <dbReference type="Rhea" id="RHEA:42748"/>
        <dbReference type="Rhea" id="RHEA-COMP:10219"/>
        <dbReference type="Rhea" id="RHEA-COMP:10220"/>
        <dbReference type="ChEBI" id="CHEBI:15378"/>
        <dbReference type="ChEBI" id="CHEBI:57856"/>
        <dbReference type="ChEBI" id="CHEBI:59789"/>
        <dbReference type="ChEBI" id="CHEBI:74483"/>
        <dbReference type="ChEBI" id="CHEBI:82748"/>
        <dbReference type="EC" id="2.1.1.176"/>
    </reaction>
</comment>
<dbReference type="AlphaFoldDB" id="A0A2G3E0Z6"/>
<dbReference type="GO" id="GO:0005737">
    <property type="term" value="C:cytoplasm"/>
    <property type="evidence" value="ECO:0007669"/>
    <property type="project" value="UniProtKB-SubCell"/>
</dbReference>
<dbReference type="RefSeq" id="WP_031543459.1">
    <property type="nucleotide sequence ID" value="NZ_JANSWH010000028.1"/>
</dbReference>
<dbReference type="Pfam" id="PF01189">
    <property type="entry name" value="Methyltr_RsmB-F"/>
    <property type="match status" value="1"/>
</dbReference>
<dbReference type="InterPro" id="IPR004573">
    <property type="entry name" value="rRNA_ssu_MeTfrase_B"/>
</dbReference>
<evidence type="ECO:0000256" key="10">
    <source>
        <dbReference type="ARBA" id="ARBA00030399"/>
    </source>
</evidence>
<proteinExistence type="inferred from homology"/>
<feature type="binding site" evidence="13">
    <location>
        <position position="327"/>
    </location>
    <ligand>
        <name>S-adenosyl-L-methionine</name>
        <dbReference type="ChEBI" id="CHEBI:59789"/>
    </ligand>
</feature>
<sequence length="429" mass="48613">MTNTENMRQIALESLIEILEKKQYANLIENQVLTKYAYLEKRDRAFYTRLVEGTLERLVTLDYYINAVSKVPVKKQKPLIRTLLRMSVYQILYMDSVPDSAAINEAVKLAKKRGFASLSGFVNGVLRNLSRQRDQIAPPKDLATVYSYPQWMVSYFMEQYPAEKVEEILHHLNLPQDLIVRVNLQMNTVEQLQKELKTCGITAVPVPETSCGLALSQIDRLTDLDAFVQGKFYVQDASSMMVAEHAGIREGDYVIDVCAAPGGKSTHAAQILNGTGCVDSRDLTEYKVSLIEENINRLRLSNMTAKVWDATVLDESVVNRADVVICDAPCSGLGVMGKKKDIRYRVTREDITELSHLQMKILENAKCYVKNGGTLLYSTCTITREENEQVVEQFLKNNPDFTLEMQRQILPHEIGNDGFFFAKMKKNQG</sequence>
<feature type="active site" description="Nucleophile" evidence="13">
    <location>
        <position position="380"/>
    </location>
</feature>
<dbReference type="InterPro" id="IPR054728">
    <property type="entry name" value="RsmB-like_ferredoxin"/>
</dbReference>
<evidence type="ECO:0000313" key="15">
    <source>
        <dbReference type="EMBL" id="PHU36952.1"/>
    </source>
</evidence>
<keyword evidence="5" id="KW-0698">rRNA processing</keyword>
<dbReference type="Proteomes" id="UP000224563">
    <property type="component" value="Unassembled WGS sequence"/>
</dbReference>
<feature type="binding site" evidence="13">
    <location>
        <position position="282"/>
    </location>
    <ligand>
        <name>S-adenosyl-L-methionine</name>
        <dbReference type="ChEBI" id="CHEBI:59789"/>
    </ligand>
</feature>
<organism evidence="15 16">
    <name type="scientific">Agathobacter ruminis</name>
    <dbReference type="NCBI Taxonomy" id="1712665"/>
    <lineage>
        <taxon>Bacteria</taxon>
        <taxon>Bacillati</taxon>
        <taxon>Bacillota</taxon>
        <taxon>Clostridia</taxon>
        <taxon>Lachnospirales</taxon>
        <taxon>Lachnospiraceae</taxon>
        <taxon>Agathobacter</taxon>
    </lineage>
</organism>
<gene>
    <name evidence="15" type="ORF">CSX02_10655</name>
</gene>
<evidence type="ECO:0000256" key="7">
    <source>
        <dbReference type="ARBA" id="ARBA00022679"/>
    </source>
</evidence>
<dbReference type="NCBIfam" id="TIGR00563">
    <property type="entry name" value="rsmB"/>
    <property type="match status" value="1"/>
</dbReference>
<dbReference type="Gene3D" id="1.10.940.10">
    <property type="entry name" value="NusB-like"/>
    <property type="match status" value="1"/>
</dbReference>
<dbReference type="Pfam" id="PF01029">
    <property type="entry name" value="NusB"/>
    <property type="match status" value="1"/>
</dbReference>
<evidence type="ECO:0000256" key="5">
    <source>
        <dbReference type="ARBA" id="ARBA00022552"/>
    </source>
</evidence>
<dbReference type="PANTHER" id="PTHR22807:SF53">
    <property type="entry name" value="RIBOSOMAL RNA SMALL SUBUNIT METHYLTRANSFERASE B-RELATED"/>
    <property type="match status" value="1"/>
</dbReference>
<feature type="binding site" evidence="13">
    <location>
        <begin position="258"/>
        <end position="264"/>
    </location>
    <ligand>
        <name>S-adenosyl-L-methionine</name>
        <dbReference type="ChEBI" id="CHEBI:59789"/>
    </ligand>
</feature>
<evidence type="ECO:0000256" key="8">
    <source>
        <dbReference type="ARBA" id="ARBA00022691"/>
    </source>
</evidence>
<dbReference type="EC" id="2.1.1.176" evidence="3"/>
<evidence type="ECO:0000256" key="13">
    <source>
        <dbReference type="PROSITE-ProRule" id="PRU01023"/>
    </source>
</evidence>
<dbReference type="GO" id="GO:0003723">
    <property type="term" value="F:RNA binding"/>
    <property type="evidence" value="ECO:0007669"/>
    <property type="project" value="UniProtKB-UniRule"/>
</dbReference>
<evidence type="ECO:0000313" key="16">
    <source>
        <dbReference type="Proteomes" id="UP000224563"/>
    </source>
</evidence>
<dbReference type="InterPro" id="IPR049560">
    <property type="entry name" value="MeTrfase_RsmB-F_NOP2_cat"/>
</dbReference>
<feature type="domain" description="SAM-dependent MTase RsmB/NOP-type" evidence="14">
    <location>
        <begin position="168"/>
        <end position="429"/>
    </location>
</feature>
<dbReference type="InterPro" id="IPR006027">
    <property type="entry name" value="NusB_RsmB_TIM44"/>
</dbReference>
<evidence type="ECO:0000256" key="4">
    <source>
        <dbReference type="ARBA" id="ARBA00022490"/>
    </source>
</evidence>
<comment type="similarity">
    <text evidence="13">Belongs to the class I-like SAM-binding methyltransferase superfamily. RsmB/NOP family.</text>
</comment>
<evidence type="ECO:0000256" key="1">
    <source>
        <dbReference type="ARBA" id="ARBA00002724"/>
    </source>
</evidence>
<dbReference type="SUPFAM" id="SSF48013">
    <property type="entry name" value="NusB-like"/>
    <property type="match status" value="1"/>
</dbReference>
<dbReference type="EMBL" id="PDYG01000100">
    <property type="protein sequence ID" value="PHU36952.1"/>
    <property type="molecule type" value="Genomic_DNA"/>
</dbReference>
<dbReference type="Pfam" id="PF22458">
    <property type="entry name" value="RsmF-B_ferredox"/>
    <property type="match status" value="1"/>
</dbReference>
<accession>A0A2G3E0Z6</accession>
<dbReference type="InterPro" id="IPR023267">
    <property type="entry name" value="RCMT"/>
</dbReference>
<name>A0A2G3E0Z6_9FIRM</name>
<reference evidence="15 16" key="1">
    <citation type="submission" date="2017-10" db="EMBL/GenBank/DDBJ databases">
        <title>Resolving the taxonomy of Roseburia spp., Eubacterium rectale and Agathobacter spp. through phylogenomic analysis.</title>
        <authorList>
            <person name="Sheridan P.O."/>
            <person name="Walker A.W."/>
            <person name="Duncan S.H."/>
            <person name="Scott K.P."/>
            <person name="Toole P.W.O."/>
            <person name="Luis P."/>
            <person name="Flint H.J."/>
        </authorList>
    </citation>
    <scope>NUCLEOTIDE SEQUENCE [LARGE SCALE GENOMIC DNA]</scope>
    <source>
        <strain evidence="15 16">JK623</strain>
    </source>
</reference>
<keyword evidence="16" id="KW-1185">Reference proteome</keyword>
<keyword evidence="4" id="KW-0963">Cytoplasm</keyword>
<feature type="binding site" evidence="13">
    <location>
        <position position="309"/>
    </location>
    <ligand>
        <name>S-adenosyl-L-methionine</name>
        <dbReference type="ChEBI" id="CHEBI:59789"/>
    </ligand>
</feature>
<dbReference type="InterPro" id="IPR001678">
    <property type="entry name" value="MeTrfase_RsmB-F_NOP2_dom"/>
</dbReference>
<dbReference type="NCBIfam" id="NF011494">
    <property type="entry name" value="PRK14902.1"/>
    <property type="match status" value="1"/>
</dbReference>
<evidence type="ECO:0000256" key="12">
    <source>
        <dbReference type="ARBA" id="ARBA00047283"/>
    </source>
</evidence>
<dbReference type="GO" id="GO:0008649">
    <property type="term" value="F:rRNA methyltransferase activity"/>
    <property type="evidence" value="ECO:0007669"/>
    <property type="project" value="InterPro"/>
</dbReference>
<evidence type="ECO:0000256" key="3">
    <source>
        <dbReference type="ARBA" id="ARBA00012140"/>
    </source>
</evidence>
<dbReference type="SUPFAM" id="SSF53335">
    <property type="entry name" value="S-adenosyl-L-methionine-dependent methyltransferases"/>
    <property type="match status" value="1"/>
</dbReference>
<evidence type="ECO:0000256" key="2">
    <source>
        <dbReference type="ARBA" id="ARBA00004496"/>
    </source>
</evidence>
<protein>
    <recommendedName>
        <fullName evidence="3">16S rRNA (cytosine(967)-C(5))-methyltransferase</fullName>
        <ecNumber evidence="3">2.1.1.176</ecNumber>
    </recommendedName>
    <alternativeName>
        <fullName evidence="10">16S rRNA m5C967 methyltransferase</fullName>
    </alternativeName>
    <alternativeName>
        <fullName evidence="11">rRNA (cytosine-C(5)-)-methyltransferase RsmB</fullName>
    </alternativeName>
</protein>
<evidence type="ECO:0000256" key="6">
    <source>
        <dbReference type="ARBA" id="ARBA00022603"/>
    </source>
</evidence>
<dbReference type="PRINTS" id="PR02008">
    <property type="entry name" value="RCMTFAMILY"/>
</dbReference>
<keyword evidence="8 13" id="KW-0949">S-adenosyl-L-methionine</keyword>
<reference evidence="15 16" key="2">
    <citation type="submission" date="2017-10" db="EMBL/GenBank/DDBJ databases">
        <authorList>
            <person name="Banno H."/>
            <person name="Chua N.-H."/>
        </authorList>
    </citation>
    <scope>NUCLEOTIDE SEQUENCE [LARGE SCALE GENOMIC DNA]</scope>
    <source>
        <strain evidence="15 16">JK623</strain>
    </source>
</reference>
<evidence type="ECO:0000256" key="11">
    <source>
        <dbReference type="ARBA" id="ARBA00031088"/>
    </source>
</evidence>
<evidence type="ECO:0000256" key="9">
    <source>
        <dbReference type="ARBA" id="ARBA00022884"/>
    </source>
</evidence>
<evidence type="ECO:0000259" key="14">
    <source>
        <dbReference type="PROSITE" id="PS51686"/>
    </source>
</evidence>
<dbReference type="GO" id="GO:0006355">
    <property type="term" value="P:regulation of DNA-templated transcription"/>
    <property type="evidence" value="ECO:0007669"/>
    <property type="project" value="InterPro"/>
</dbReference>
<dbReference type="PROSITE" id="PS51686">
    <property type="entry name" value="SAM_MT_RSMB_NOP"/>
    <property type="match status" value="1"/>
</dbReference>
<comment type="function">
    <text evidence="1">Specifically methylates the cytosine at position 967 (m5C967) of 16S rRNA.</text>
</comment>
<dbReference type="InterPro" id="IPR035926">
    <property type="entry name" value="NusB-like_sf"/>
</dbReference>
<dbReference type="Gene3D" id="3.30.70.1170">
    <property type="entry name" value="Sun protein, domain 3"/>
    <property type="match status" value="1"/>
</dbReference>
<dbReference type="PANTHER" id="PTHR22807">
    <property type="entry name" value="NOP2 YEAST -RELATED NOL1/NOP2/FMU SUN DOMAIN-CONTAINING"/>
    <property type="match status" value="1"/>
</dbReference>
<dbReference type="CDD" id="cd02440">
    <property type="entry name" value="AdoMet_MTases"/>
    <property type="match status" value="1"/>
</dbReference>
<comment type="subcellular location">
    <subcellularLocation>
        <location evidence="2">Cytoplasm</location>
    </subcellularLocation>
</comment>
<dbReference type="Gene3D" id="3.40.50.150">
    <property type="entry name" value="Vaccinia Virus protein VP39"/>
    <property type="match status" value="1"/>
</dbReference>
<keyword evidence="6 13" id="KW-0489">Methyltransferase</keyword>
<comment type="caution">
    <text evidence="15">The sequence shown here is derived from an EMBL/GenBank/DDBJ whole genome shotgun (WGS) entry which is preliminary data.</text>
</comment>